<name>A0ABY7Q3T4_9ACTN</name>
<gene>
    <name evidence="1" type="ORF">O1G21_17005</name>
</gene>
<evidence type="ECO:0000313" key="2">
    <source>
        <dbReference type="Proteomes" id="UP001212821"/>
    </source>
</evidence>
<sequence length="160" mass="17728">MSYEQPVHPEAVTWNLRTDHRRSDVGWPGAVRRRWRIPTVAATIALPGGRWFTGRVELLATAEGETLDLVSATFPAATVDDAYRLSGELAAYWDLPVEPLEAWYREVRVGLAAGKAINDFGLSIRGPRLEAPSGPTVNLVFLFAPGSPRPVRPALYFEWS</sequence>
<protein>
    <submittedName>
        <fullName evidence="1">Uncharacterized protein</fullName>
    </submittedName>
</protein>
<dbReference type="RefSeq" id="WP_270144750.1">
    <property type="nucleotide sequence ID" value="NZ_CP115450.1"/>
</dbReference>
<keyword evidence="2" id="KW-1185">Reference proteome</keyword>
<proteinExistence type="predicted"/>
<dbReference type="Proteomes" id="UP001212821">
    <property type="component" value="Chromosome"/>
</dbReference>
<reference evidence="2" key="1">
    <citation type="submission" date="2022-12" db="EMBL/GenBank/DDBJ databases">
        <authorList>
            <person name="Mo P."/>
        </authorList>
    </citation>
    <scope>NUCLEOTIDE SEQUENCE [LARGE SCALE GENOMIC DNA]</scope>
    <source>
        <strain evidence="2">HUAS 3-15</strain>
    </source>
</reference>
<dbReference type="EMBL" id="CP115450">
    <property type="protein sequence ID" value="WBP87373.1"/>
    <property type="molecule type" value="Genomic_DNA"/>
</dbReference>
<accession>A0ABY7Q3T4</accession>
<organism evidence="1 2">
    <name type="scientific">Kitasatospora cathayae</name>
    <dbReference type="NCBI Taxonomy" id="3004092"/>
    <lineage>
        <taxon>Bacteria</taxon>
        <taxon>Bacillati</taxon>
        <taxon>Actinomycetota</taxon>
        <taxon>Actinomycetes</taxon>
        <taxon>Kitasatosporales</taxon>
        <taxon>Streptomycetaceae</taxon>
        <taxon>Kitasatospora</taxon>
    </lineage>
</organism>
<evidence type="ECO:0000313" key="1">
    <source>
        <dbReference type="EMBL" id="WBP87373.1"/>
    </source>
</evidence>